<keyword evidence="2" id="KW-1185">Reference proteome</keyword>
<evidence type="ECO:0000313" key="1">
    <source>
        <dbReference type="EMBL" id="KAH1056305.1"/>
    </source>
</evidence>
<accession>A0A9D3ZQM5</accession>
<protein>
    <recommendedName>
        <fullName evidence="3">Reverse transcriptase</fullName>
    </recommendedName>
</protein>
<dbReference type="PANTHER" id="PTHR33116:SF86">
    <property type="entry name" value="REVERSE TRANSCRIPTASE DOMAIN-CONTAINING PROTEIN"/>
    <property type="match status" value="1"/>
</dbReference>
<gene>
    <name evidence="1" type="ORF">J1N35_034370</name>
</gene>
<evidence type="ECO:0008006" key="3">
    <source>
        <dbReference type="Google" id="ProtNLM"/>
    </source>
</evidence>
<proteinExistence type="predicted"/>
<dbReference type="AlphaFoldDB" id="A0A9D3ZQM5"/>
<dbReference type="OrthoDB" id="1000610at2759"/>
<organism evidence="1 2">
    <name type="scientific">Gossypium stocksii</name>
    <dbReference type="NCBI Taxonomy" id="47602"/>
    <lineage>
        <taxon>Eukaryota</taxon>
        <taxon>Viridiplantae</taxon>
        <taxon>Streptophyta</taxon>
        <taxon>Embryophyta</taxon>
        <taxon>Tracheophyta</taxon>
        <taxon>Spermatophyta</taxon>
        <taxon>Magnoliopsida</taxon>
        <taxon>eudicotyledons</taxon>
        <taxon>Gunneridae</taxon>
        <taxon>Pentapetalae</taxon>
        <taxon>rosids</taxon>
        <taxon>malvids</taxon>
        <taxon>Malvales</taxon>
        <taxon>Malvaceae</taxon>
        <taxon>Malvoideae</taxon>
        <taxon>Gossypium</taxon>
    </lineage>
</organism>
<sequence length="132" mass="14587">MRLAKEKGLLKGAKASRGGPEISHLLFTDDCVLFGEATARGATILKGILKEYENCLGQCVNLSKSTIFYSSNTIKEEKEEVSLLLRVRSSSNLEKYLGLPNVVGKRKKKAFQNLLDKVSAHVDGWSCRLLSQ</sequence>
<comment type="caution">
    <text evidence="1">The sequence shown here is derived from an EMBL/GenBank/DDBJ whole genome shotgun (WGS) entry which is preliminary data.</text>
</comment>
<reference evidence="1 2" key="1">
    <citation type="journal article" date="2021" name="Plant Biotechnol. J.">
        <title>Multi-omics assisted identification of the key and species-specific regulatory components of drought-tolerant mechanisms in Gossypium stocksii.</title>
        <authorList>
            <person name="Yu D."/>
            <person name="Ke L."/>
            <person name="Zhang D."/>
            <person name="Wu Y."/>
            <person name="Sun Y."/>
            <person name="Mei J."/>
            <person name="Sun J."/>
            <person name="Sun Y."/>
        </authorList>
    </citation>
    <scope>NUCLEOTIDE SEQUENCE [LARGE SCALE GENOMIC DNA]</scope>
    <source>
        <strain evidence="2">cv. E1</strain>
        <tissue evidence="1">Leaf</tissue>
    </source>
</reference>
<dbReference type="Proteomes" id="UP000828251">
    <property type="component" value="Unassembled WGS sequence"/>
</dbReference>
<name>A0A9D3ZQM5_9ROSI</name>
<evidence type="ECO:0000313" key="2">
    <source>
        <dbReference type="Proteomes" id="UP000828251"/>
    </source>
</evidence>
<dbReference type="EMBL" id="JAIQCV010000010">
    <property type="protein sequence ID" value="KAH1056305.1"/>
    <property type="molecule type" value="Genomic_DNA"/>
</dbReference>
<dbReference type="PANTHER" id="PTHR33116">
    <property type="entry name" value="REVERSE TRANSCRIPTASE ZINC-BINDING DOMAIN-CONTAINING PROTEIN-RELATED-RELATED"/>
    <property type="match status" value="1"/>
</dbReference>